<keyword evidence="3" id="KW-1185">Reference proteome</keyword>
<dbReference type="Proteomes" id="UP001066276">
    <property type="component" value="Chromosome 2_1"/>
</dbReference>
<dbReference type="AlphaFoldDB" id="A0AAV7VES6"/>
<comment type="caution">
    <text evidence="2">The sequence shown here is derived from an EMBL/GenBank/DDBJ whole genome shotgun (WGS) entry which is preliminary data.</text>
</comment>
<sequence length="135" mass="14288">MRRWAWPCLAGEWRRAVAALSVGLSELGPRAPTLMVAPAEEVRTLSGGRLGGRFGPRPPAATEAPAAPTDFSGVGLGVVQDRGPCLSLRVLGPLDQSASARRSAGWALHAGFCPGRLVHWESDGWEAPFAGRYLC</sequence>
<feature type="signal peptide" evidence="1">
    <location>
        <begin position="1"/>
        <end position="19"/>
    </location>
</feature>
<organism evidence="2 3">
    <name type="scientific">Pleurodeles waltl</name>
    <name type="common">Iberian ribbed newt</name>
    <dbReference type="NCBI Taxonomy" id="8319"/>
    <lineage>
        <taxon>Eukaryota</taxon>
        <taxon>Metazoa</taxon>
        <taxon>Chordata</taxon>
        <taxon>Craniata</taxon>
        <taxon>Vertebrata</taxon>
        <taxon>Euteleostomi</taxon>
        <taxon>Amphibia</taxon>
        <taxon>Batrachia</taxon>
        <taxon>Caudata</taxon>
        <taxon>Salamandroidea</taxon>
        <taxon>Salamandridae</taxon>
        <taxon>Pleurodelinae</taxon>
        <taxon>Pleurodeles</taxon>
    </lineage>
</organism>
<evidence type="ECO:0000256" key="1">
    <source>
        <dbReference type="SAM" id="SignalP"/>
    </source>
</evidence>
<proteinExistence type="predicted"/>
<gene>
    <name evidence="2" type="ORF">NDU88_003645</name>
</gene>
<name>A0AAV7VES6_PLEWA</name>
<accession>A0AAV7VES6</accession>
<feature type="chain" id="PRO_5043428920" evidence="1">
    <location>
        <begin position="20"/>
        <end position="135"/>
    </location>
</feature>
<evidence type="ECO:0000313" key="2">
    <source>
        <dbReference type="EMBL" id="KAJ1199813.1"/>
    </source>
</evidence>
<protein>
    <submittedName>
        <fullName evidence="2">Uncharacterized protein</fullName>
    </submittedName>
</protein>
<evidence type="ECO:0000313" key="3">
    <source>
        <dbReference type="Proteomes" id="UP001066276"/>
    </source>
</evidence>
<reference evidence="2" key="1">
    <citation type="journal article" date="2022" name="bioRxiv">
        <title>Sequencing and chromosome-scale assembly of the giantPleurodeles waltlgenome.</title>
        <authorList>
            <person name="Brown T."/>
            <person name="Elewa A."/>
            <person name="Iarovenko S."/>
            <person name="Subramanian E."/>
            <person name="Araus A.J."/>
            <person name="Petzold A."/>
            <person name="Susuki M."/>
            <person name="Suzuki K.-i.T."/>
            <person name="Hayashi T."/>
            <person name="Toyoda A."/>
            <person name="Oliveira C."/>
            <person name="Osipova E."/>
            <person name="Leigh N.D."/>
            <person name="Simon A."/>
            <person name="Yun M.H."/>
        </authorList>
    </citation>
    <scope>NUCLEOTIDE SEQUENCE</scope>
    <source>
        <strain evidence="2">20211129_DDA</strain>
        <tissue evidence="2">Liver</tissue>
    </source>
</reference>
<keyword evidence="1" id="KW-0732">Signal</keyword>
<dbReference type="EMBL" id="JANPWB010000003">
    <property type="protein sequence ID" value="KAJ1199813.1"/>
    <property type="molecule type" value="Genomic_DNA"/>
</dbReference>